<comment type="caution">
    <text evidence="17">The sequence shown here is derived from an EMBL/GenBank/DDBJ whole genome shotgun (WGS) entry which is preliminary data.</text>
</comment>
<evidence type="ECO:0000256" key="2">
    <source>
        <dbReference type="ARBA" id="ARBA00004127"/>
    </source>
</evidence>
<dbReference type="GO" id="GO:0016020">
    <property type="term" value="C:membrane"/>
    <property type="evidence" value="ECO:0007669"/>
    <property type="project" value="InterPro"/>
</dbReference>
<keyword evidence="13" id="KW-1208">Phospholipid metabolism</keyword>
<keyword evidence="7 15" id="KW-0808">Transferase</keyword>
<dbReference type="Gene3D" id="1.20.120.1760">
    <property type="match status" value="1"/>
</dbReference>
<comment type="catalytic activity">
    <reaction evidence="1">
        <text>a CDP-1,2-diacyl-sn-glycerol + L-serine = a 1,2-diacyl-sn-glycero-3-phospho-L-serine + CMP + H(+)</text>
        <dbReference type="Rhea" id="RHEA:16913"/>
        <dbReference type="ChEBI" id="CHEBI:15378"/>
        <dbReference type="ChEBI" id="CHEBI:33384"/>
        <dbReference type="ChEBI" id="CHEBI:57262"/>
        <dbReference type="ChEBI" id="CHEBI:58332"/>
        <dbReference type="ChEBI" id="CHEBI:60377"/>
        <dbReference type="EC" id="2.7.8.8"/>
    </reaction>
</comment>
<dbReference type="PROSITE" id="PS00379">
    <property type="entry name" value="CDP_ALCOHOL_P_TRANSF"/>
    <property type="match status" value="1"/>
</dbReference>
<evidence type="ECO:0000256" key="4">
    <source>
        <dbReference type="ARBA" id="ARBA00013174"/>
    </source>
</evidence>
<evidence type="ECO:0000256" key="5">
    <source>
        <dbReference type="ARBA" id="ARBA00017171"/>
    </source>
</evidence>
<dbReference type="Pfam" id="PF01066">
    <property type="entry name" value="CDP-OH_P_transf"/>
    <property type="match status" value="1"/>
</dbReference>
<evidence type="ECO:0000256" key="9">
    <source>
        <dbReference type="ARBA" id="ARBA00022989"/>
    </source>
</evidence>
<keyword evidence="18" id="KW-1185">Reference proteome</keyword>
<comment type="subcellular location">
    <subcellularLocation>
        <location evidence="2">Endomembrane system</location>
        <topology evidence="2">Multi-pass membrane protein</topology>
    </subcellularLocation>
</comment>
<dbReference type="InterPro" id="IPR043130">
    <property type="entry name" value="CDP-OH_PTrfase_TM_dom"/>
</dbReference>
<evidence type="ECO:0000256" key="10">
    <source>
        <dbReference type="ARBA" id="ARBA00023098"/>
    </source>
</evidence>
<dbReference type="AlphaFoldDB" id="A0A2T2YFU0"/>
<dbReference type="EMBL" id="PYFT01000001">
    <property type="protein sequence ID" value="PSR54385.1"/>
    <property type="molecule type" value="Genomic_DNA"/>
</dbReference>
<dbReference type="InterPro" id="IPR048254">
    <property type="entry name" value="CDP_ALCOHOL_P_TRANSF_CS"/>
</dbReference>
<evidence type="ECO:0000256" key="12">
    <source>
        <dbReference type="ARBA" id="ARBA00023209"/>
    </source>
</evidence>
<evidence type="ECO:0000256" key="11">
    <source>
        <dbReference type="ARBA" id="ARBA00023136"/>
    </source>
</evidence>
<dbReference type="EC" id="2.7.8.8" evidence="4"/>
<evidence type="ECO:0000256" key="6">
    <source>
        <dbReference type="ARBA" id="ARBA00022516"/>
    </source>
</evidence>
<dbReference type="GO" id="GO:0012505">
    <property type="term" value="C:endomembrane system"/>
    <property type="evidence" value="ECO:0007669"/>
    <property type="project" value="UniProtKB-SubCell"/>
</dbReference>
<protein>
    <recommendedName>
        <fullName evidence="5">CDP-diacylglycerol--serine O-phosphatidyltransferase</fullName>
        <ecNumber evidence="4">2.7.8.8</ecNumber>
    </recommendedName>
    <alternativeName>
        <fullName evidence="14">Phosphatidylserine synthase</fullName>
    </alternativeName>
</protein>
<feature type="transmembrane region" description="Helical" evidence="16">
    <location>
        <begin position="160"/>
        <end position="179"/>
    </location>
</feature>
<evidence type="ECO:0000256" key="7">
    <source>
        <dbReference type="ARBA" id="ARBA00022679"/>
    </source>
</evidence>
<evidence type="ECO:0000256" key="16">
    <source>
        <dbReference type="SAM" id="Phobius"/>
    </source>
</evidence>
<keyword evidence="12" id="KW-0594">Phospholipid biosynthesis</keyword>
<feature type="transmembrane region" description="Helical" evidence="16">
    <location>
        <begin position="96"/>
        <end position="118"/>
    </location>
</feature>
<keyword evidence="10" id="KW-0443">Lipid metabolism</keyword>
<dbReference type="GO" id="GO:0008654">
    <property type="term" value="P:phospholipid biosynthetic process"/>
    <property type="evidence" value="ECO:0007669"/>
    <property type="project" value="UniProtKB-KW"/>
</dbReference>
<evidence type="ECO:0000256" key="1">
    <source>
        <dbReference type="ARBA" id="ARBA00000287"/>
    </source>
</evidence>
<dbReference type="GO" id="GO:0003882">
    <property type="term" value="F:CDP-diacylglycerol-serine O-phosphatidyltransferase activity"/>
    <property type="evidence" value="ECO:0007669"/>
    <property type="project" value="UniProtKB-EC"/>
</dbReference>
<evidence type="ECO:0000256" key="15">
    <source>
        <dbReference type="RuleBase" id="RU003750"/>
    </source>
</evidence>
<name>A0A2T2YFU0_9BACT</name>
<evidence type="ECO:0000256" key="8">
    <source>
        <dbReference type="ARBA" id="ARBA00022692"/>
    </source>
</evidence>
<evidence type="ECO:0000256" key="13">
    <source>
        <dbReference type="ARBA" id="ARBA00023264"/>
    </source>
</evidence>
<dbReference type="PANTHER" id="PTHR14269:SF61">
    <property type="entry name" value="CDP-DIACYLGLYCEROL--SERINE O-PHOSPHATIDYLTRANSFERASE"/>
    <property type="match status" value="1"/>
</dbReference>
<dbReference type="OrthoDB" id="9777147at2"/>
<keyword evidence="6" id="KW-0444">Lipid biosynthesis</keyword>
<dbReference type="InterPro" id="IPR004533">
    <property type="entry name" value="CDP-diaglyc--ser_O-PTrfase"/>
</dbReference>
<sequence>MKKLIPNTITCLNLFTGCVAIFAAFQDSLAFAALLVYLAAIFDFLDGMLARLLHAYSEIGKQLDSLADMVSFGVLPGVILFKLMQKAIRSSESASLLTMELFPFFAFIIIIFSALRLAKFNIDSRQTSSFIGVPTPANTLLIGSLPLILDNDIFHLHDFILNPITLSLITVVMSFLMVAEIPLFALKFKNLTWKDNSIRFIFLLIALPLLFLLKFAAIPVIIALYIILSLIKPSYS</sequence>
<keyword evidence="9 16" id="KW-1133">Transmembrane helix</keyword>
<dbReference type="InterPro" id="IPR050324">
    <property type="entry name" value="CDP-alcohol_PTase-I"/>
</dbReference>
<evidence type="ECO:0000313" key="17">
    <source>
        <dbReference type="EMBL" id="PSR54385.1"/>
    </source>
</evidence>
<dbReference type="Proteomes" id="UP000240357">
    <property type="component" value="Unassembled WGS sequence"/>
</dbReference>
<dbReference type="RefSeq" id="WP_106930019.1">
    <property type="nucleotide sequence ID" value="NZ_PYFT01000001.1"/>
</dbReference>
<keyword evidence="8 16" id="KW-0812">Transmembrane</keyword>
<accession>A0A2T2YFU0</accession>
<proteinExistence type="inferred from homology"/>
<reference evidence="17 18" key="1">
    <citation type="submission" date="2018-03" db="EMBL/GenBank/DDBJ databases">
        <title>Adhaeribacter sp. HMF7605 Genome sequencing and assembly.</title>
        <authorList>
            <person name="Kang H."/>
            <person name="Kang J."/>
            <person name="Cha I."/>
            <person name="Kim H."/>
            <person name="Joh K."/>
        </authorList>
    </citation>
    <scope>NUCLEOTIDE SEQUENCE [LARGE SCALE GENOMIC DNA]</scope>
    <source>
        <strain evidence="17 18">HMF7605</strain>
    </source>
</reference>
<evidence type="ECO:0000256" key="3">
    <source>
        <dbReference type="ARBA" id="ARBA00010441"/>
    </source>
</evidence>
<dbReference type="PROSITE" id="PS51257">
    <property type="entry name" value="PROKAR_LIPOPROTEIN"/>
    <property type="match status" value="1"/>
</dbReference>
<evidence type="ECO:0000256" key="14">
    <source>
        <dbReference type="ARBA" id="ARBA00032361"/>
    </source>
</evidence>
<gene>
    <name evidence="17" type="primary">pssA</name>
    <name evidence="17" type="ORF">AHMF7605_13130</name>
</gene>
<dbReference type="NCBIfam" id="TIGR00473">
    <property type="entry name" value="pssA"/>
    <property type="match status" value="1"/>
</dbReference>
<comment type="similarity">
    <text evidence="3 15">Belongs to the CDP-alcohol phosphatidyltransferase class-I family.</text>
</comment>
<feature type="transmembrane region" description="Helical" evidence="16">
    <location>
        <begin position="200"/>
        <end position="228"/>
    </location>
</feature>
<feature type="transmembrane region" description="Helical" evidence="16">
    <location>
        <begin position="31"/>
        <end position="53"/>
    </location>
</feature>
<dbReference type="InterPro" id="IPR000462">
    <property type="entry name" value="CDP-OH_P_trans"/>
</dbReference>
<evidence type="ECO:0000313" key="18">
    <source>
        <dbReference type="Proteomes" id="UP000240357"/>
    </source>
</evidence>
<organism evidence="17 18">
    <name type="scientific">Adhaeribacter arboris</name>
    <dbReference type="NCBI Taxonomy" id="2072846"/>
    <lineage>
        <taxon>Bacteria</taxon>
        <taxon>Pseudomonadati</taxon>
        <taxon>Bacteroidota</taxon>
        <taxon>Cytophagia</taxon>
        <taxon>Cytophagales</taxon>
        <taxon>Hymenobacteraceae</taxon>
        <taxon>Adhaeribacter</taxon>
    </lineage>
</organism>
<feature type="transmembrane region" description="Helical" evidence="16">
    <location>
        <begin position="130"/>
        <end position="148"/>
    </location>
</feature>
<keyword evidence="11 16" id="KW-0472">Membrane</keyword>
<dbReference type="PANTHER" id="PTHR14269">
    <property type="entry name" value="CDP-DIACYLGLYCEROL--GLYCEROL-3-PHOSPHATE 3-PHOSPHATIDYLTRANSFERASE-RELATED"/>
    <property type="match status" value="1"/>
</dbReference>